<dbReference type="EMBL" id="JAGEMX010000016">
    <property type="protein sequence ID" value="MBO1834087.1"/>
    <property type="molecule type" value="Genomic_DNA"/>
</dbReference>
<protein>
    <recommendedName>
        <fullName evidence="7">RiboL-PSP-HEPN domain-containing protein</fullName>
    </recommendedName>
</protein>
<name>A0A1E3FSJ3_9BURK</name>
<dbReference type="EMBL" id="CP090640">
    <property type="protein sequence ID" value="WFN17334.1"/>
    <property type="molecule type" value="Genomic_DNA"/>
</dbReference>
<reference evidence="3 6" key="3">
    <citation type="submission" date="2021-12" db="EMBL/GenBank/DDBJ databases">
        <title>Genomic and phenotypic characterization of three Burkholderia contaminans isolates recovered from different sources.</title>
        <authorList>
            <person name="Lopez De Volder A."/>
            <person name="Fan Y."/>
            <person name="Nunvar J."/>
            <person name="Herrera T."/>
            <person name="Timp W."/>
            <person name="Degrossi J."/>
        </authorList>
    </citation>
    <scope>NUCLEOTIDE SEQUENCE [LARGE SCALE GENOMIC DNA]</scope>
    <source>
        <strain evidence="3 6">LMG 23361</strain>
    </source>
</reference>
<accession>A0A1E3FSJ3</accession>
<evidence type="ECO:0000313" key="4">
    <source>
        <dbReference type="Proteomes" id="UP000611459"/>
    </source>
</evidence>
<evidence type="ECO:0000313" key="1">
    <source>
        <dbReference type="EMBL" id="MBK1934336.1"/>
    </source>
</evidence>
<evidence type="ECO:0000313" key="5">
    <source>
        <dbReference type="Proteomes" id="UP000664048"/>
    </source>
</evidence>
<dbReference type="RefSeq" id="WP_039364690.1">
    <property type="nucleotide sequence ID" value="NZ_AP018358.1"/>
</dbReference>
<reference evidence="2 5" key="2">
    <citation type="submission" date="2021-03" db="EMBL/GenBank/DDBJ databases">
        <title>Clinical course, treatment and visual outcome of an outbreak of Burkholderia contaminans endophthalmitis following cataract surgery.</title>
        <authorList>
            <person name="Lind C."/>
            <person name="Olsen K."/>
            <person name="Angelsen N.K."/>
            <person name="Krefting E.A."/>
            <person name="Fossen K."/>
            <person name="Gravningen K."/>
            <person name="Depoorter E."/>
            <person name="Vandamme P."/>
            <person name="Bertelsen G."/>
        </authorList>
    </citation>
    <scope>NUCLEOTIDE SEQUENCE [LARGE SCALE GENOMIC DNA]</scope>
    <source>
        <strain evidence="2 5">51242556</strain>
    </source>
</reference>
<dbReference type="EMBL" id="JAENIB010000019">
    <property type="protein sequence ID" value="MBK1934336.1"/>
    <property type="molecule type" value="Genomic_DNA"/>
</dbReference>
<dbReference type="OrthoDB" id="9180361at2"/>
<proteinExistence type="predicted"/>
<dbReference type="Proteomes" id="UP001220209">
    <property type="component" value="Chromosome 1"/>
</dbReference>
<reference evidence="1" key="1">
    <citation type="submission" date="2021-01" db="EMBL/GenBank/DDBJ databases">
        <title>Outbreak of Burkholderia contaminns endophthalmitis traced to a clinical ventilation system.</title>
        <authorList>
            <person name="Lipuma J."/>
            <person name="Spilker T."/>
            <person name="Kratholm J."/>
        </authorList>
    </citation>
    <scope>NUCLEOTIDE SEQUENCE</scope>
    <source>
        <strain evidence="1">HI4954</strain>
    </source>
</reference>
<gene>
    <name evidence="2" type="ORF">J4M89_32360</name>
    <name evidence="1" type="ORF">JIN94_31095</name>
    <name evidence="3" type="ORF">LXE91_16910</name>
</gene>
<dbReference type="GeneID" id="93191504"/>
<keyword evidence="5" id="KW-1185">Reference proteome</keyword>
<evidence type="ECO:0000313" key="6">
    <source>
        <dbReference type="Proteomes" id="UP001220209"/>
    </source>
</evidence>
<dbReference type="Proteomes" id="UP000664048">
    <property type="component" value="Unassembled WGS sequence"/>
</dbReference>
<dbReference type="AlphaFoldDB" id="A0A1E3FSJ3"/>
<evidence type="ECO:0008006" key="7">
    <source>
        <dbReference type="Google" id="ProtNLM"/>
    </source>
</evidence>
<dbReference type="Proteomes" id="UP000611459">
    <property type="component" value="Unassembled WGS sequence"/>
</dbReference>
<sequence length="232" mass="25850">MDWNIPIANQEVATAYGSFKDYVLGVATHFAGSRLLEALDLTPLESETKIALSNDFADYFTTIRNVGDLVQSIESGYYSQLSLRLATIQLCTAFEVLFDSITRTYGVTADNEPAIEAPYGGAAPIQLGNKTIRQIRKLHRVLEIDTVLNDDDVLLKLSAIIELRNCFIHSGGRVPNEGKQVRLSVYGISAEVGESVHLKRNHFDDFLHYVIIHVQAFVRFLPEMTGRTMPST</sequence>
<organism evidence="1 4">
    <name type="scientific">Burkholderia contaminans</name>
    <dbReference type="NCBI Taxonomy" id="488447"/>
    <lineage>
        <taxon>Bacteria</taxon>
        <taxon>Pseudomonadati</taxon>
        <taxon>Pseudomonadota</taxon>
        <taxon>Betaproteobacteria</taxon>
        <taxon>Burkholderiales</taxon>
        <taxon>Burkholderiaceae</taxon>
        <taxon>Burkholderia</taxon>
        <taxon>Burkholderia cepacia complex</taxon>
    </lineage>
</organism>
<evidence type="ECO:0000313" key="2">
    <source>
        <dbReference type="EMBL" id="MBO1834087.1"/>
    </source>
</evidence>
<evidence type="ECO:0000313" key="3">
    <source>
        <dbReference type="EMBL" id="WFN17334.1"/>
    </source>
</evidence>